<dbReference type="Gene3D" id="3.40.50.1460">
    <property type="match status" value="1"/>
</dbReference>
<evidence type="ECO:0000259" key="4">
    <source>
        <dbReference type="Pfam" id="PF00656"/>
    </source>
</evidence>
<evidence type="ECO:0000256" key="1">
    <source>
        <dbReference type="ARBA" id="ARBA00009005"/>
    </source>
</evidence>
<proteinExistence type="inferred from homology"/>
<dbReference type="PANTHER" id="PTHR48104">
    <property type="entry name" value="METACASPASE-4"/>
    <property type="match status" value="1"/>
</dbReference>
<dbReference type="Proteomes" id="UP000559256">
    <property type="component" value="Unassembled WGS sequence"/>
</dbReference>
<dbReference type="InterPro" id="IPR050452">
    <property type="entry name" value="Metacaspase"/>
</dbReference>
<dbReference type="InterPro" id="IPR029030">
    <property type="entry name" value="Caspase-like_dom_sf"/>
</dbReference>
<dbReference type="GO" id="GO:0005737">
    <property type="term" value="C:cytoplasm"/>
    <property type="evidence" value="ECO:0007669"/>
    <property type="project" value="TreeGrafter"/>
</dbReference>
<dbReference type="AlphaFoldDB" id="A0A8H5FAV0"/>
<name>A0A8H5FAV0_9AGAR</name>
<keyword evidence="2" id="KW-0053">Apoptosis</keyword>
<comment type="caution">
    <text evidence="5">The sequence shown here is derived from an EMBL/GenBank/DDBJ whole genome shotgun (WGS) entry which is preliminary data.</text>
</comment>
<dbReference type="SUPFAM" id="SSF52129">
    <property type="entry name" value="Caspase-like"/>
    <property type="match status" value="1"/>
</dbReference>
<protein>
    <recommendedName>
        <fullName evidence="4">Peptidase C14 caspase domain-containing protein</fullName>
    </recommendedName>
</protein>
<evidence type="ECO:0000313" key="5">
    <source>
        <dbReference type="EMBL" id="KAF5330089.1"/>
    </source>
</evidence>
<gene>
    <name evidence="5" type="ORF">D9758_018821</name>
</gene>
<dbReference type="PANTHER" id="PTHR48104:SF30">
    <property type="entry name" value="METACASPASE-1"/>
    <property type="match status" value="1"/>
</dbReference>
<keyword evidence="3" id="KW-0788">Thiol protease</keyword>
<evidence type="ECO:0000313" key="6">
    <source>
        <dbReference type="Proteomes" id="UP000559256"/>
    </source>
</evidence>
<reference evidence="5 6" key="1">
    <citation type="journal article" date="2020" name="ISME J.">
        <title>Uncovering the hidden diversity of litter-decomposition mechanisms in mushroom-forming fungi.</title>
        <authorList>
            <person name="Floudas D."/>
            <person name="Bentzer J."/>
            <person name="Ahren D."/>
            <person name="Johansson T."/>
            <person name="Persson P."/>
            <person name="Tunlid A."/>
        </authorList>
    </citation>
    <scope>NUCLEOTIDE SEQUENCE [LARGE SCALE GENOMIC DNA]</scope>
    <source>
        <strain evidence="5 6">CBS 291.85</strain>
    </source>
</reference>
<sequence length="653" mass="73556">MVVSVDFTKLNALIIGIDKYEDRSIRNLNAAVLDAENVKNFLTDTLRVPHINIKTLYDTQATTVHILNAIKGLTNLSITKDDPILIYYAGHGARVPAPAGRITGDSLNEISLLCSHDFKRYGSDTEDGQGIFSFILAKYLDSLADKWENITVIFDCCHSGSATRDDEVRDDERVRGIELPKEYEIPRSVFDQQVNSACGREEKAREHSGGGYFTSDLLELFKARGPEGISDLTYQDVIETINLTNRTLWQNPHCVGDNKNRLLFSTTVPNPDRASLIRAQSDPGEFLLDAGRANGILEEAVFNIYSDKSMTSFVGKVIADAPGEYVTTCHVADDVQFPLGTVFALPACIGLERDIRLFVPSDTVFSELHTALKGHEERRDKMQTFNLLNSEHDNPPDGPRANLSLCVVDDSFVQFDVKDQKCIDMGLTKMPYRVSLRSNDDLMAVLRSAADFYWKFNYHPILSSDITLECFELEEDPNQDTFKPKNDRENLINTDRMIILNDVPRQLENVETVPYGFRINNRTKRNFYAALFYFNFGDLSIVSYYTPDSVHTRGKLDCIKPDSCVTIGYGDSGITPTEFCMIKKKHVSESILHEEQDVQVGYFRLYASTYCTKYSDIAQESPFEKNRHPQPFTGGSKIFGTLDIPVVTRARSA</sequence>
<dbReference type="Pfam" id="PF00656">
    <property type="entry name" value="Peptidase_C14"/>
    <property type="match status" value="1"/>
</dbReference>
<accession>A0A8H5FAV0</accession>
<keyword evidence="3" id="KW-0378">Hydrolase</keyword>
<evidence type="ECO:0000256" key="2">
    <source>
        <dbReference type="ARBA" id="ARBA00022703"/>
    </source>
</evidence>
<feature type="domain" description="Peptidase C14 caspase" evidence="4">
    <location>
        <begin position="12"/>
        <end position="235"/>
    </location>
</feature>
<keyword evidence="3" id="KW-0645">Protease</keyword>
<dbReference type="GO" id="GO:0006508">
    <property type="term" value="P:proteolysis"/>
    <property type="evidence" value="ECO:0007669"/>
    <property type="project" value="InterPro"/>
</dbReference>
<dbReference type="GO" id="GO:0004197">
    <property type="term" value="F:cysteine-type endopeptidase activity"/>
    <property type="evidence" value="ECO:0007669"/>
    <property type="project" value="InterPro"/>
</dbReference>
<dbReference type="OrthoDB" id="3223806at2759"/>
<keyword evidence="6" id="KW-1185">Reference proteome</keyword>
<dbReference type="GO" id="GO:0006915">
    <property type="term" value="P:apoptotic process"/>
    <property type="evidence" value="ECO:0007669"/>
    <property type="project" value="UniProtKB-KW"/>
</dbReference>
<organism evidence="5 6">
    <name type="scientific">Tetrapyrgos nigripes</name>
    <dbReference type="NCBI Taxonomy" id="182062"/>
    <lineage>
        <taxon>Eukaryota</taxon>
        <taxon>Fungi</taxon>
        <taxon>Dikarya</taxon>
        <taxon>Basidiomycota</taxon>
        <taxon>Agaricomycotina</taxon>
        <taxon>Agaricomycetes</taxon>
        <taxon>Agaricomycetidae</taxon>
        <taxon>Agaricales</taxon>
        <taxon>Marasmiineae</taxon>
        <taxon>Marasmiaceae</taxon>
        <taxon>Tetrapyrgos</taxon>
    </lineage>
</organism>
<dbReference type="InterPro" id="IPR011600">
    <property type="entry name" value="Pept_C14_caspase"/>
</dbReference>
<comment type="similarity">
    <text evidence="1">Belongs to the peptidase C14B family.</text>
</comment>
<dbReference type="EMBL" id="JAACJM010000335">
    <property type="protein sequence ID" value="KAF5330089.1"/>
    <property type="molecule type" value="Genomic_DNA"/>
</dbReference>
<evidence type="ECO:0000256" key="3">
    <source>
        <dbReference type="ARBA" id="ARBA00022807"/>
    </source>
</evidence>